<dbReference type="Proteomes" id="UP001059934">
    <property type="component" value="Chromosome"/>
</dbReference>
<dbReference type="CDD" id="cd05154">
    <property type="entry name" value="ACAD10_11_N-like"/>
    <property type="match status" value="1"/>
</dbReference>
<dbReference type="InterPro" id="IPR011009">
    <property type="entry name" value="Kinase-like_dom_sf"/>
</dbReference>
<sequence>MQSQFDFDVDKLAQYLEAQVVDFKGPLKAEKFAGGQSNPTFKIITAAGDYVLRRKPPGELLKSAHAVDREYRVLAALADTDVPVAAVYHLCEDDSIIGSMFYLMEYKQGRVLWDPALPGLSNVQRGEIFDQMNQVLVALHSVDIEAVGLQDYGRPGNYFARQIGRWTKQYQASEIETIADMDLLIQWLPENTPEDDGKLVLAHGDFRLDNMMFHATESQPIALLDWELSTLGHPYADLAYQCMQLRLDNDCVLAGLGGLDRQELGIPSEEKYVALYCQRMGIESIPNWNFYVIFSMFRFAAILEGVGQRALGGNASSDKAGQMRGLVKPLAKMAVAMID</sequence>
<gene>
    <name evidence="2" type="ORF">NYF23_11720</name>
</gene>
<dbReference type="InterPro" id="IPR041726">
    <property type="entry name" value="ACAD10_11_N"/>
</dbReference>
<dbReference type="Gene3D" id="3.30.200.20">
    <property type="entry name" value="Phosphorylase Kinase, domain 1"/>
    <property type="match status" value="1"/>
</dbReference>
<keyword evidence="3" id="KW-1185">Reference proteome</keyword>
<dbReference type="Gene3D" id="3.90.1200.10">
    <property type="match status" value="1"/>
</dbReference>
<evidence type="ECO:0000259" key="1">
    <source>
        <dbReference type="Pfam" id="PF01636"/>
    </source>
</evidence>
<reference evidence="2" key="1">
    <citation type="submission" date="2022-08" db="EMBL/GenBank/DDBJ databases">
        <title>Catabolic pathway analysis in culturable SAR92 clade bacteria reveals their overlooked roles in DMSP degradation in coastal seas.</title>
        <authorList>
            <person name="He X."/>
            <person name="Zhang X."/>
            <person name="Zhang Y."/>
        </authorList>
    </citation>
    <scope>NUCLEOTIDE SEQUENCE</scope>
    <source>
        <strain evidence="2">H455</strain>
    </source>
</reference>
<dbReference type="Pfam" id="PF01636">
    <property type="entry name" value="APH"/>
    <property type="match status" value="1"/>
</dbReference>
<dbReference type="InterPro" id="IPR002575">
    <property type="entry name" value="Aminoglycoside_PTrfase"/>
</dbReference>
<evidence type="ECO:0000313" key="2">
    <source>
        <dbReference type="EMBL" id="UVW34672.1"/>
    </source>
</evidence>
<protein>
    <submittedName>
        <fullName evidence="2">Phosphotransferase</fullName>
    </submittedName>
</protein>
<organism evidence="2 3">
    <name type="scientific">SAR92 clade bacterium H455</name>
    <dbReference type="NCBI Taxonomy" id="2974818"/>
    <lineage>
        <taxon>Bacteria</taxon>
        <taxon>Pseudomonadati</taxon>
        <taxon>Pseudomonadota</taxon>
        <taxon>Gammaproteobacteria</taxon>
        <taxon>Cellvibrionales</taxon>
        <taxon>Porticoccaceae</taxon>
        <taxon>SAR92 clade</taxon>
    </lineage>
</organism>
<dbReference type="EMBL" id="CP103416">
    <property type="protein sequence ID" value="UVW34672.1"/>
    <property type="molecule type" value="Genomic_DNA"/>
</dbReference>
<accession>A0ABY5TLF3</accession>
<name>A0ABY5TLF3_9GAMM</name>
<dbReference type="SUPFAM" id="SSF56112">
    <property type="entry name" value="Protein kinase-like (PK-like)"/>
    <property type="match status" value="1"/>
</dbReference>
<proteinExistence type="predicted"/>
<feature type="domain" description="Aminoglycoside phosphotransferase" evidence="1">
    <location>
        <begin position="29"/>
        <end position="248"/>
    </location>
</feature>
<dbReference type="InterPro" id="IPR052898">
    <property type="entry name" value="ACAD10-like"/>
</dbReference>
<dbReference type="PANTHER" id="PTHR47829">
    <property type="entry name" value="HYDROLASE, PUTATIVE (AFU_ORTHOLOGUE AFUA_1G12880)-RELATED"/>
    <property type="match status" value="1"/>
</dbReference>
<evidence type="ECO:0000313" key="3">
    <source>
        <dbReference type="Proteomes" id="UP001059934"/>
    </source>
</evidence>
<dbReference type="PANTHER" id="PTHR47829:SF3">
    <property type="entry name" value="AMINOGLYCOSIDE PHOSPHOTRANSFERASE DOMAIN-CONTAINING PROTEIN"/>
    <property type="match status" value="1"/>
</dbReference>